<evidence type="ECO:0000256" key="1">
    <source>
        <dbReference type="SAM" id="Phobius"/>
    </source>
</evidence>
<proteinExistence type="predicted"/>
<keyword evidence="1" id="KW-1133">Transmembrane helix</keyword>
<name>A0A1G2PHJ3_9BACT</name>
<feature type="transmembrane region" description="Helical" evidence="1">
    <location>
        <begin position="61"/>
        <end position="81"/>
    </location>
</feature>
<gene>
    <name evidence="2" type="ORF">A2806_01445</name>
</gene>
<dbReference type="AlphaFoldDB" id="A0A1G2PHJ3"/>
<evidence type="ECO:0000313" key="2">
    <source>
        <dbReference type="EMBL" id="OHA47743.1"/>
    </source>
</evidence>
<accession>A0A1G2PHJ3</accession>
<dbReference type="Proteomes" id="UP000177629">
    <property type="component" value="Unassembled WGS sequence"/>
</dbReference>
<reference evidence="2 3" key="1">
    <citation type="journal article" date="2016" name="Nat. Commun.">
        <title>Thousands of microbial genomes shed light on interconnected biogeochemical processes in an aquifer system.</title>
        <authorList>
            <person name="Anantharaman K."/>
            <person name="Brown C.T."/>
            <person name="Hug L.A."/>
            <person name="Sharon I."/>
            <person name="Castelle C.J."/>
            <person name="Probst A.J."/>
            <person name="Thomas B.C."/>
            <person name="Singh A."/>
            <person name="Wilkins M.J."/>
            <person name="Karaoz U."/>
            <person name="Brodie E.L."/>
            <person name="Williams K.H."/>
            <person name="Hubbard S.S."/>
            <person name="Banfield J.F."/>
        </authorList>
    </citation>
    <scope>NUCLEOTIDE SEQUENCE [LARGE SCALE GENOMIC DNA]</scope>
</reference>
<protein>
    <submittedName>
        <fullName evidence="2">Uncharacterized protein</fullName>
    </submittedName>
</protein>
<organism evidence="2 3">
    <name type="scientific">Candidatus Terrybacteria bacterium RIFCSPHIGHO2_01_FULL_48_17</name>
    <dbReference type="NCBI Taxonomy" id="1802362"/>
    <lineage>
        <taxon>Bacteria</taxon>
        <taxon>Candidatus Terryibacteriota</taxon>
    </lineage>
</organism>
<dbReference type="STRING" id="1802362.A2806_01445"/>
<keyword evidence="1" id="KW-0472">Membrane</keyword>
<evidence type="ECO:0000313" key="3">
    <source>
        <dbReference type="Proteomes" id="UP000177629"/>
    </source>
</evidence>
<dbReference type="EMBL" id="MHSS01000014">
    <property type="protein sequence ID" value="OHA47743.1"/>
    <property type="molecule type" value="Genomic_DNA"/>
</dbReference>
<sequence length="246" mass="27733">MQKQLPGRIQQIVVSGSLTMIAFLLVYSVIRFSLNKITTFWKPFLLFDGLSPWFSDDYKPLIIPASLALTAVIIVLFGVIMTSKNKLVARILQKTRLNILPWAPKIDEETGQVVKVNVQELFMFQPALALIAGKPEVGFIMGDENQNATLLDADGVSVGTADWVSFFVPAMPAVINGKTYPIPKHLMLRVQNKSSEVFGWLQSQGKKPIHWKPQLWKNIPIDSALLESLQKFWGFQLDEATHTKRR</sequence>
<feature type="transmembrane region" description="Helical" evidence="1">
    <location>
        <begin position="12"/>
        <end position="34"/>
    </location>
</feature>
<comment type="caution">
    <text evidence="2">The sequence shown here is derived from an EMBL/GenBank/DDBJ whole genome shotgun (WGS) entry which is preliminary data.</text>
</comment>
<keyword evidence="1" id="KW-0812">Transmembrane</keyword>